<evidence type="ECO:0000313" key="14">
    <source>
        <dbReference type="Proteomes" id="UP000318661"/>
    </source>
</evidence>
<dbReference type="InterPro" id="IPR049437">
    <property type="entry name" value="tRNA-synt_1c_C2"/>
</dbReference>
<dbReference type="Gene3D" id="1.10.1160.10">
    <property type="entry name" value="Glutamyl-trna Synthetase, Domain 2"/>
    <property type="match status" value="1"/>
</dbReference>
<accession>A0A537L4E3</accession>
<dbReference type="GO" id="GO:0005829">
    <property type="term" value="C:cytosol"/>
    <property type="evidence" value="ECO:0007669"/>
    <property type="project" value="TreeGrafter"/>
</dbReference>
<dbReference type="FunFam" id="1.10.1160.10:FF:000001">
    <property type="entry name" value="Glutamine--tRNA ligase"/>
    <property type="match status" value="1"/>
</dbReference>
<dbReference type="PROSITE" id="PS00178">
    <property type="entry name" value="AA_TRNA_LIGASE_I"/>
    <property type="match status" value="1"/>
</dbReference>
<feature type="domain" description="Glutamyl/glutaminyl-tRNA synthetase class Ib anti-codon binding" evidence="11">
    <location>
        <begin position="353"/>
        <end position="454"/>
    </location>
</feature>
<feature type="binding site" evidence="8">
    <location>
        <begin position="43"/>
        <end position="45"/>
    </location>
    <ligand>
        <name>ATP</name>
        <dbReference type="ChEBI" id="CHEBI:30616"/>
    </ligand>
</feature>
<comment type="similarity">
    <text evidence="8 9">Belongs to the class-I aminoacyl-tRNA synthetase family.</text>
</comment>
<proteinExistence type="inferred from homology"/>
<feature type="binding site" evidence="8">
    <location>
        <position position="75"/>
    </location>
    <ligand>
        <name>L-glutamine</name>
        <dbReference type="ChEBI" id="CHEBI:58359"/>
    </ligand>
</feature>
<evidence type="ECO:0000256" key="8">
    <source>
        <dbReference type="HAMAP-Rule" id="MF_00126"/>
    </source>
</evidence>
<evidence type="ECO:0000259" key="12">
    <source>
        <dbReference type="Pfam" id="PF20974"/>
    </source>
</evidence>
<gene>
    <name evidence="8" type="primary">glnS</name>
    <name evidence="13" type="ORF">E6G99_11865</name>
</gene>
<protein>
    <recommendedName>
        <fullName evidence="8">Glutamine--tRNA ligase</fullName>
        <ecNumber evidence="8">6.1.1.18</ecNumber>
    </recommendedName>
    <alternativeName>
        <fullName evidence="8">Glutaminyl-tRNA synthetase</fullName>
        <shortName evidence="8">GlnRS</shortName>
    </alternativeName>
</protein>
<dbReference type="SUPFAM" id="SSF52374">
    <property type="entry name" value="Nucleotidylyl transferase"/>
    <property type="match status" value="1"/>
</dbReference>
<dbReference type="InterPro" id="IPR014729">
    <property type="entry name" value="Rossmann-like_a/b/a_fold"/>
</dbReference>
<comment type="subcellular location">
    <subcellularLocation>
        <location evidence="8">Cytoplasm</location>
    </subcellularLocation>
</comment>
<reference evidence="13 14" key="1">
    <citation type="journal article" date="2019" name="Nat. Microbiol.">
        <title>Mediterranean grassland soil C-N compound turnover is dependent on rainfall and depth, and is mediated by genomically divergent microorganisms.</title>
        <authorList>
            <person name="Diamond S."/>
            <person name="Andeer P.F."/>
            <person name="Li Z."/>
            <person name="Crits-Christoph A."/>
            <person name="Burstein D."/>
            <person name="Anantharaman K."/>
            <person name="Lane K.R."/>
            <person name="Thomas B.C."/>
            <person name="Pan C."/>
            <person name="Northen T.R."/>
            <person name="Banfield J.F."/>
        </authorList>
    </citation>
    <scope>NUCLEOTIDE SEQUENCE [LARGE SCALE GENOMIC DNA]</scope>
    <source>
        <strain evidence="13">NP_2</strain>
    </source>
</reference>
<evidence type="ECO:0000259" key="11">
    <source>
        <dbReference type="Pfam" id="PF03950"/>
    </source>
</evidence>
<dbReference type="GO" id="GO:0006424">
    <property type="term" value="P:glutamyl-tRNA aminoacylation"/>
    <property type="evidence" value="ECO:0007669"/>
    <property type="project" value="UniProtKB-UniRule"/>
</dbReference>
<dbReference type="Gene3D" id="2.40.240.10">
    <property type="entry name" value="Ribosomal Protein L25, Chain P"/>
    <property type="match status" value="2"/>
</dbReference>
<dbReference type="Pfam" id="PF20974">
    <property type="entry name" value="tRNA-synt_1c_C2"/>
    <property type="match status" value="1"/>
</dbReference>
<keyword evidence="3 8" id="KW-0547">Nucleotide-binding</keyword>
<dbReference type="PANTHER" id="PTHR43097">
    <property type="entry name" value="GLUTAMINE-TRNA LIGASE"/>
    <property type="match status" value="1"/>
</dbReference>
<dbReference type="EMBL" id="VBAJ01000292">
    <property type="protein sequence ID" value="TMJ02851.1"/>
    <property type="molecule type" value="Genomic_DNA"/>
</dbReference>
<organism evidence="13 14">
    <name type="scientific">Candidatus Segetimicrobium genomatis</name>
    <dbReference type="NCBI Taxonomy" id="2569760"/>
    <lineage>
        <taxon>Bacteria</taxon>
        <taxon>Bacillati</taxon>
        <taxon>Candidatus Sysuimicrobiota</taxon>
        <taxon>Candidatus Sysuimicrobiia</taxon>
        <taxon>Candidatus Sysuimicrobiales</taxon>
        <taxon>Candidatus Segetimicrobiaceae</taxon>
        <taxon>Candidatus Segetimicrobium</taxon>
    </lineage>
</organism>
<feature type="binding site" evidence="8">
    <location>
        <begin position="282"/>
        <end position="284"/>
    </location>
    <ligand>
        <name>ATP</name>
        <dbReference type="ChEBI" id="CHEBI:30616"/>
    </ligand>
</feature>
<dbReference type="InterPro" id="IPR011035">
    <property type="entry name" value="Ribosomal_bL25/Gln-tRNA_synth"/>
</dbReference>
<comment type="catalytic activity">
    <reaction evidence="7 8">
        <text>tRNA(Gln) + L-glutamine + ATP = L-glutaminyl-tRNA(Gln) + AMP + diphosphate</text>
        <dbReference type="Rhea" id="RHEA:20121"/>
        <dbReference type="Rhea" id="RHEA-COMP:9662"/>
        <dbReference type="Rhea" id="RHEA-COMP:9681"/>
        <dbReference type="ChEBI" id="CHEBI:30616"/>
        <dbReference type="ChEBI" id="CHEBI:33019"/>
        <dbReference type="ChEBI" id="CHEBI:58359"/>
        <dbReference type="ChEBI" id="CHEBI:78442"/>
        <dbReference type="ChEBI" id="CHEBI:78521"/>
        <dbReference type="ChEBI" id="CHEBI:456215"/>
        <dbReference type="EC" id="6.1.1.18"/>
    </reaction>
</comment>
<dbReference type="NCBIfam" id="NF011291">
    <property type="entry name" value="PRK14703.1"/>
    <property type="match status" value="1"/>
</dbReference>
<dbReference type="InterPro" id="IPR020058">
    <property type="entry name" value="Glu/Gln-tRNA-synth_Ib_cat-dom"/>
</dbReference>
<feature type="short sequence motif" description="'KMSKS' region" evidence="8">
    <location>
        <begin position="281"/>
        <end position="285"/>
    </location>
</feature>
<comment type="caution">
    <text evidence="8">Lacks conserved residue(s) required for the propagation of feature annotation.</text>
</comment>
<sequence length="573" mass="65538">MSTETEKISPKGRHVSPNFITEVIDGDLQQGRYPKVVTRFPPEPNGYLHIGHAKSIALNFGLALDYRGECNLRFDDTNPETESREYVEAIKRDIQWLGFRWARECYASDYFERLFECAVQLIRDGAAYVDSLSEEEISTYRGTITEPGRPSLYRDRTVTENLDLFARMRKGEFPSGAHVLRAKIDLRSPNMKLRDPVLYRIVHAAHYRTGDAWCIYPLYDFAHPLSDAIEGISHSICTLEFENNRAIYDWLVEHLRGKCGLPASPRPYQYEFARLNLDYTVLSKRKLIKLVEDGHVKGWDDPRMPTIAGLRRRGVTPEAIREFANRIGVAKANSRVDLATFEAAIRDDLNYRAPRVLAVLRPLKVVLTNLPEGNVEELQAPYWPHDVPNEGSRAVPFSRELYIERDDFREHPPKGFYRLIPGGRVRLRHAYVIRCDDVVKDAAGNLVELRCTYDPATLGRAPAGGPVKGTIHWVSARHGVRAEMRLYDRLFRMADPEAGDGDISASLSPESLTVVEGYVEPSVLHDPPELRYQFERLGYFWRDPADASPKRLVFNRIVSLRDSWAKREGRGRV</sequence>
<dbReference type="InterPro" id="IPR001412">
    <property type="entry name" value="aa-tRNA-synth_I_CS"/>
</dbReference>
<dbReference type="AlphaFoldDB" id="A0A537L4E3"/>
<dbReference type="FunFam" id="3.40.50.620:FF:000037">
    <property type="entry name" value="Glutamine--tRNA ligase cytoplasmic"/>
    <property type="match status" value="1"/>
</dbReference>
<keyword evidence="6 8" id="KW-0030">Aminoacyl-tRNA synthetase</keyword>
<dbReference type="NCBIfam" id="TIGR00440">
    <property type="entry name" value="glnS"/>
    <property type="match status" value="1"/>
</dbReference>
<keyword evidence="5 8" id="KW-0648">Protein biosynthesis</keyword>
<comment type="subunit">
    <text evidence="8">Monomer.</text>
</comment>
<keyword evidence="2 8" id="KW-0436">Ligase</keyword>
<keyword evidence="1 8" id="KW-0963">Cytoplasm</keyword>
<feature type="binding site" evidence="8">
    <location>
        <begin position="49"/>
        <end position="55"/>
    </location>
    <ligand>
        <name>ATP</name>
        <dbReference type="ChEBI" id="CHEBI:30616"/>
    </ligand>
</feature>
<dbReference type="Pfam" id="PF00749">
    <property type="entry name" value="tRNA-synt_1c"/>
    <property type="match status" value="1"/>
</dbReference>
<dbReference type="InterPro" id="IPR020056">
    <property type="entry name" value="Rbsml_bL25/Gln-tRNA_synth_N"/>
</dbReference>
<dbReference type="EC" id="6.1.1.18" evidence="8"/>
<dbReference type="Proteomes" id="UP000318661">
    <property type="component" value="Unassembled WGS sequence"/>
</dbReference>
<dbReference type="FunFam" id="3.90.800.10:FF:000001">
    <property type="entry name" value="Glutamine--tRNA ligase"/>
    <property type="match status" value="1"/>
</dbReference>
<feature type="binding site" evidence="8">
    <location>
        <begin position="274"/>
        <end position="275"/>
    </location>
    <ligand>
        <name>ATP</name>
        <dbReference type="ChEBI" id="CHEBI:30616"/>
    </ligand>
</feature>
<dbReference type="InterPro" id="IPR020059">
    <property type="entry name" value="Glu/Gln-tRNA-synth_Ib_codon-bd"/>
</dbReference>
<dbReference type="GO" id="GO:0006425">
    <property type="term" value="P:glutaminyl-tRNA aminoacylation"/>
    <property type="evidence" value="ECO:0007669"/>
    <property type="project" value="UniProtKB-UniRule"/>
</dbReference>
<evidence type="ECO:0000256" key="9">
    <source>
        <dbReference type="RuleBase" id="RU363037"/>
    </source>
</evidence>
<name>A0A537L4E3_9BACT</name>
<evidence type="ECO:0000256" key="7">
    <source>
        <dbReference type="ARBA" id="ARBA00048270"/>
    </source>
</evidence>
<dbReference type="GO" id="GO:0005524">
    <property type="term" value="F:ATP binding"/>
    <property type="evidence" value="ECO:0007669"/>
    <property type="project" value="UniProtKB-UniRule"/>
</dbReference>
<keyword evidence="4 8" id="KW-0067">ATP-binding</keyword>
<feature type="binding site" evidence="8">
    <location>
        <position position="219"/>
    </location>
    <ligand>
        <name>L-glutamine</name>
        <dbReference type="ChEBI" id="CHEBI:58359"/>
    </ligand>
</feature>
<evidence type="ECO:0000256" key="5">
    <source>
        <dbReference type="ARBA" id="ARBA00022917"/>
    </source>
</evidence>
<feature type="binding site" evidence="8">
    <location>
        <position position="238"/>
    </location>
    <ligand>
        <name>ATP</name>
        <dbReference type="ChEBI" id="CHEBI:30616"/>
    </ligand>
</feature>
<dbReference type="Gene3D" id="3.90.800.10">
    <property type="entry name" value="Glutamyl-tRNA Synthetase, Domain 3"/>
    <property type="match status" value="1"/>
</dbReference>
<dbReference type="InterPro" id="IPR000924">
    <property type="entry name" value="Glu/Gln-tRNA-synth"/>
</dbReference>
<dbReference type="PRINTS" id="PR00987">
    <property type="entry name" value="TRNASYNTHGLU"/>
</dbReference>
<comment type="caution">
    <text evidence="13">The sequence shown here is derived from an EMBL/GenBank/DDBJ whole genome shotgun (WGS) entry which is preliminary data.</text>
</comment>
<dbReference type="Pfam" id="PF03950">
    <property type="entry name" value="tRNA-synt_1c_C"/>
    <property type="match status" value="1"/>
</dbReference>
<dbReference type="InterPro" id="IPR022861">
    <property type="entry name" value="Gln_tRNA_ligase_bac"/>
</dbReference>
<dbReference type="InterPro" id="IPR004514">
    <property type="entry name" value="Gln-tRNA-synth"/>
</dbReference>
<dbReference type="InterPro" id="IPR050132">
    <property type="entry name" value="Gln/Glu-tRNA_Ligase"/>
</dbReference>
<dbReference type="GO" id="GO:0004819">
    <property type="term" value="F:glutamine-tRNA ligase activity"/>
    <property type="evidence" value="ECO:0007669"/>
    <property type="project" value="UniProtKB-UniRule"/>
</dbReference>
<evidence type="ECO:0000313" key="13">
    <source>
        <dbReference type="EMBL" id="TMJ02851.1"/>
    </source>
</evidence>
<feature type="domain" description="tRNA synthetases class I (E and Q) anti-codon binding" evidence="12">
    <location>
        <begin position="470"/>
        <end position="543"/>
    </location>
</feature>
<dbReference type="HAMAP" id="MF_00126">
    <property type="entry name" value="Gln_tRNA_synth"/>
    <property type="match status" value="1"/>
</dbReference>
<feature type="short sequence motif" description="'HIGH' region" evidence="8">
    <location>
        <begin position="42"/>
        <end position="52"/>
    </location>
</feature>
<evidence type="ECO:0000256" key="3">
    <source>
        <dbReference type="ARBA" id="ARBA00022741"/>
    </source>
</evidence>
<evidence type="ECO:0000256" key="2">
    <source>
        <dbReference type="ARBA" id="ARBA00022598"/>
    </source>
</evidence>
<evidence type="ECO:0000256" key="6">
    <source>
        <dbReference type="ARBA" id="ARBA00023146"/>
    </source>
</evidence>
<dbReference type="InterPro" id="IPR020061">
    <property type="entry name" value="Glu_tRNA_lig_a-bdl"/>
</dbReference>
<evidence type="ECO:0000259" key="10">
    <source>
        <dbReference type="Pfam" id="PF00749"/>
    </source>
</evidence>
<dbReference type="PANTHER" id="PTHR43097:SF5">
    <property type="entry name" value="GLUTAMATE--TRNA LIGASE"/>
    <property type="match status" value="1"/>
</dbReference>
<evidence type="ECO:0000256" key="4">
    <source>
        <dbReference type="ARBA" id="ARBA00022840"/>
    </source>
</evidence>
<dbReference type="SUPFAM" id="SSF50715">
    <property type="entry name" value="Ribosomal protein L25-like"/>
    <property type="match status" value="1"/>
</dbReference>
<dbReference type="Gene3D" id="3.40.50.620">
    <property type="entry name" value="HUPs"/>
    <property type="match status" value="1"/>
</dbReference>
<feature type="domain" description="Glutamyl/glutaminyl-tRNA synthetase class Ib catalytic" evidence="10">
    <location>
        <begin position="35"/>
        <end position="350"/>
    </location>
</feature>
<evidence type="ECO:0000256" key="1">
    <source>
        <dbReference type="ARBA" id="ARBA00022490"/>
    </source>
</evidence>